<organism evidence="1 2">
    <name type="scientific">Pomacea canaliculata</name>
    <name type="common">Golden apple snail</name>
    <dbReference type="NCBI Taxonomy" id="400727"/>
    <lineage>
        <taxon>Eukaryota</taxon>
        <taxon>Metazoa</taxon>
        <taxon>Spiralia</taxon>
        <taxon>Lophotrochozoa</taxon>
        <taxon>Mollusca</taxon>
        <taxon>Gastropoda</taxon>
        <taxon>Caenogastropoda</taxon>
        <taxon>Architaenioglossa</taxon>
        <taxon>Ampullarioidea</taxon>
        <taxon>Ampullariidae</taxon>
        <taxon>Pomacea</taxon>
    </lineage>
</organism>
<protein>
    <submittedName>
        <fullName evidence="1">Uncharacterized protein</fullName>
    </submittedName>
</protein>
<sequence length="141" mass="15771">MILHSTLQGVKFGFIRCKCENIEPKHDHSSEVDEARPTTGIVFTYEDNFIMQPDDTAVQQQQQTLASSLKNARTIPPAEHIHLIPCVSSHGAASEKCHRLIPFETLPDESIAGLARNKEDVDSSIHLPLDISHHPIRHHAK</sequence>
<proteinExistence type="predicted"/>
<dbReference type="Proteomes" id="UP000245119">
    <property type="component" value="Linkage Group LG4"/>
</dbReference>
<reference evidence="1 2" key="1">
    <citation type="submission" date="2018-04" db="EMBL/GenBank/DDBJ databases">
        <title>The genome of golden apple snail Pomacea canaliculata provides insight into stress tolerance and invasive adaptation.</title>
        <authorList>
            <person name="Liu C."/>
            <person name="Liu B."/>
            <person name="Ren Y."/>
            <person name="Zhang Y."/>
            <person name="Wang H."/>
            <person name="Li S."/>
            <person name="Jiang F."/>
            <person name="Yin L."/>
            <person name="Zhang G."/>
            <person name="Qian W."/>
            <person name="Fan W."/>
        </authorList>
    </citation>
    <scope>NUCLEOTIDE SEQUENCE [LARGE SCALE GENOMIC DNA]</scope>
    <source>
        <strain evidence="1">SZHN2017</strain>
        <tissue evidence="1">Muscle</tissue>
    </source>
</reference>
<evidence type="ECO:0000313" key="2">
    <source>
        <dbReference type="Proteomes" id="UP000245119"/>
    </source>
</evidence>
<name>A0A2T7PHF3_POMCA</name>
<keyword evidence="2" id="KW-1185">Reference proteome</keyword>
<dbReference type="AlphaFoldDB" id="A0A2T7PHF3"/>
<dbReference type="EMBL" id="PZQS01000004">
    <property type="protein sequence ID" value="PVD32849.1"/>
    <property type="molecule type" value="Genomic_DNA"/>
</dbReference>
<comment type="caution">
    <text evidence="1">The sequence shown here is derived from an EMBL/GenBank/DDBJ whole genome shotgun (WGS) entry which is preliminary data.</text>
</comment>
<gene>
    <name evidence="1" type="ORF">C0Q70_08296</name>
</gene>
<evidence type="ECO:0000313" key="1">
    <source>
        <dbReference type="EMBL" id="PVD32849.1"/>
    </source>
</evidence>
<accession>A0A2T7PHF3</accession>